<evidence type="ECO:0000313" key="4">
    <source>
        <dbReference type="EMBL" id="QDU85599.1"/>
    </source>
</evidence>
<dbReference type="GO" id="GO:0009103">
    <property type="term" value="P:lipopolysaccharide biosynthetic process"/>
    <property type="evidence" value="ECO:0007669"/>
    <property type="project" value="TreeGrafter"/>
</dbReference>
<protein>
    <submittedName>
        <fullName evidence="4">GDP-mannose-dependent alpha-(1-6)-phosphatidylinositol monomannoside mannosyltransferase</fullName>
    </submittedName>
</protein>
<dbReference type="SUPFAM" id="SSF53756">
    <property type="entry name" value="UDP-Glycosyltransferase/glycogen phosphorylase"/>
    <property type="match status" value="1"/>
</dbReference>
<dbReference type="Pfam" id="PF13439">
    <property type="entry name" value="Glyco_transf_4"/>
    <property type="match status" value="1"/>
</dbReference>
<dbReference type="AlphaFoldDB" id="A0A518D2C0"/>
<keyword evidence="1 4" id="KW-0808">Transferase</keyword>
<evidence type="ECO:0000259" key="3">
    <source>
        <dbReference type="Pfam" id="PF13439"/>
    </source>
</evidence>
<evidence type="ECO:0000259" key="2">
    <source>
        <dbReference type="Pfam" id="PF00534"/>
    </source>
</evidence>
<keyword evidence="4" id="KW-0328">Glycosyltransferase</keyword>
<dbReference type="PANTHER" id="PTHR46401">
    <property type="entry name" value="GLYCOSYLTRANSFERASE WBBK-RELATED"/>
    <property type="match status" value="1"/>
</dbReference>
<dbReference type="OrthoDB" id="283384at2"/>
<reference evidence="4 5" key="1">
    <citation type="submission" date="2019-02" db="EMBL/GenBank/DDBJ databases">
        <title>Deep-cultivation of Planctomycetes and their phenomic and genomic characterization uncovers novel biology.</title>
        <authorList>
            <person name="Wiegand S."/>
            <person name="Jogler M."/>
            <person name="Boedeker C."/>
            <person name="Pinto D."/>
            <person name="Vollmers J."/>
            <person name="Rivas-Marin E."/>
            <person name="Kohn T."/>
            <person name="Peeters S.H."/>
            <person name="Heuer A."/>
            <person name="Rast P."/>
            <person name="Oberbeckmann S."/>
            <person name="Bunk B."/>
            <person name="Jeske O."/>
            <person name="Meyerdierks A."/>
            <person name="Storesund J.E."/>
            <person name="Kallscheuer N."/>
            <person name="Luecker S."/>
            <person name="Lage O.M."/>
            <person name="Pohl T."/>
            <person name="Merkel B.J."/>
            <person name="Hornburger P."/>
            <person name="Mueller R.-W."/>
            <person name="Bruemmer F."/>
            <person name="Labrenz M."/>
            <person name="Spormann A.M."/>
            <person name="Op den Camp H."/>
            <person name="Overmann J."/>
            <person name="Amann R."/>
            <person name="Jetten M.S.M."/>
            <person name="Mascher T."/>
            <person name="Medema M.H."/>
            <person name="Devos D.P."/>
            <person name="Kaster A.-K."/>
            <person name="Ovreas L."/>
            <person name="Rohde M."/>
            <person name="Galperin M.Y."/>
            <person name="Jogler C."/>
        </authorList>
    </citation>
    <scope>NUCLEOTIDE SEQUENCE [LARGE SCALE GENOMIC DNA]</scope>
    <source>
        <strain evidence="4 5">Pla163</strain>
    </source>
</reference>
<evidence type="ECO:0000256" key="1">
    <source>
        <dbReference type="ARBA" id="ARBA00022679"/>
    </source>
</evidence>
<dbReference type="Gene3D" id="3.40.50.2000">
    <property type="entry name" value="Glycogen Phosphorylase B"/>
    <property type="match status" value="2"/>
</dbReference>
<feature type="domain" description="Glycosyl transferase family 1" evidence="2">
    <location>
        <begin position="206"/>
        <end position="366"/>
    </location>
</feature>
<dbReference type="RefSeq" id="WP_145189255.1">
    <property type="nucleotide sequence ID" value="NZ_CP036290.1"/>
</dbReference>
<sequence>MSPGGQSERPRATVGIDYRPALHNREGIGRVARELVRALGELGDEAPRLALFGGSLRPPRVGPDELGLPTGARLVAPRLPARLTGPLLRLCGGADRVLGADLVHLTQLRPLPARRAPTCQMVFDVLYADGGHGWLDPQVARQMEARLRASLPRLERVQVTSGWVRDELVRRGWFDAERIDLVPLGGDHVARPLAGGGADADAARLPTEPFLLTVSRLDPRKGHDLALRAFERLVARGFDGRWIVAGPPGYRADELWSAIRASPVAERVEWRRSVDEHELRALYEGCLAFVFPSRAEGFGLPPIEAMWAGAPVVSSRATCLAEVVGTGADTFDPEAADGVDELVDHLERVVSDASWRAALVERGRAWRERYSWTACARASIASWNAALAR</sequence>
<dbReference type="InterPro" id="IPR001296">
    <property type="entry name" value="Glyco_trans_1"/>
</dbReference>
<dbReference type="Pfam" id="PF00534">
    <property type="entry name" value="Glycos_transf_1"/>
    <property type="match status" value="1"/>
</dbReference>
<dbReference type="CDD" id="cd03809">
    <property type="entry name" value="GT4_MtfB-like"/>
    <property type="match status" value="1"/>
</dbReference>
<dbReference type="PANTHER" id="PTHR46401:SF2">
    <property type="entry name" value="GLYCOSYLTRANSFERASE WBBK-RELATED"/>
    <property type="match status" value="1"/>
</dbReference>
<feature type="domain" description="Glycosyltransferase subfamily 4-like N-terminal" evidence="3">
    <location>
        <begin position="27"/>
        <end position="186"/>
    </location>
</feature>
<dbReference type="Proteomes" id="UP000319342">
    <property type="component" value="Chromosome"/>
</dbReference>
<name>A0A518D2C0_9BACT</name>
<dbReference type="EMBL" id="CP036290">
    <property type="protein sequence ID" value="QDU85599.1"/>
    <property type="molecule type" value="Genomic_DNA"/>
</dbReference>
<accession>A0A518D2C0</accession>
<keyword evidence="5" id="KW-1185">Reference proteome</keyword>
<evidence type="ECO:0000313" key="5">
    <source>
        <dbReference type="Proteomes" id="UP000319342"/>
    </source>
</evidence>
<organism evidence="4 5">
    <name type="scientific">Rohdeia mirabilis</name>
    <dbReference type="NCBI Taxonomy" id="2528008"/>
    <lineage>
        <taxon>Bacteria</taxon>
        <taxon>Pseudomonadati</taxon>
        <taxon>Planctomycetota</taxon>
        <taxon>Planctomycetia</taxon>
        <taxon>Planctomycetia incertae sedis</taxon>
        <taxon>Rohdeia</taxon>
    </lineage>
</organism>
<proteinExistence type="predicted"/>
<dbReference type="InterPro" id="IPR028098">
    <property type="entry name" value="Glyco_trans_4-like_N"/>
</dbReference>
<dbReference type="GO" id="GO:0016757">
    <property type="term" value="F:glycosyltransferase activity"/>
    <property type="evidence" value="ECO:0007669"/>
    <property type="project" value="UniProtKB-KW"/>
</dbReference>
<gene>
    <name evidence="4" type="primary">pimB_2</name>
    <name evidence="4" type="ORF">Pla163_27310</name>
</gene>